<keyword evidence="3" id="KW-1185">Reference proteome</keyword>
<evidence type="ECO:0000313" key="3">
    <source>
        <dbReference type="Proteomes" id="UP000494183"/>
    </source>
</evidence>
<sequence length="127" mass="14222">MTTDTTQAPTILELEERIKLLEQRVKRIANERNEARAKLARVCRVAEPFADHTATSLKALTETESAQAIRAWSKALAVAIEDQDAHKVVYRALRAAEALATNILEESPRDIRANRVSKILDEVFALD</sequence>
<accession>A0A6S7EW72</accession>
<protein>
    <submittedName>
        <fullName evidence="2">Uncharacterized protein</fullName>
    </submittedName>
</protein>
<organism evidence="2 3">
    <name type="scientific">Achromobacter insolitus</name>
    <dbReference type="NCBI Taxonomy" id="217204"/>
    <lineage>
        <taxon>Bacteria</taxon>
        <taxon>Pseudomonadati</taxon>
        <taxon>Pseudomonadota</taxon>
        <taxon>Betaproteobacteria</taxon>
        <taxon>Burkholderiales</taxon>
        <taxon>Alcaligenaceae</taxon>
        <taxon>Achromobacter</taxon>
    </lineage>
</organism>
<dbReference type="Proteomes" id="UP000494183">
    <property type="component" value="Unassembled WGS sequence"/>
</dbReference>
<proteinExistence type="predicted"/>
<reference evidence="2 3" key="1">
    <citation type="submission" date="2020-04" db="EMBL/GenBank/DDBJ databases">
        <authorList>
            <person name="De Canck E."/>
        </authorList>
    </citation>
    <scope>NUCLEOTIDE SEQUENCE [LARGE SCALE GENOMIC DNA]</scope>
    <source>
        <strain evidence="2 3">LMG 6000</strain>
    </source>
</reference>
<evidence type="ECO:0000313" key="2">
    <source>
        <dbReference type="EMBL" id="CAB3929634.1"/>
    </source>
</evidence>
<feature type="coiled-coil region" evidence="1">
    <location>
        <begin position="11"/>
        <end position="38"/>
    </location>
</feature>
<dbReference type="RefSeq" id="WP_175201035.1">
    <property type="nucleotide sequence ID" value="NZ_CADILH010000001.1"/>
</dbReference>
<evidence type="ECO:0000256" key="1">
    <source>
        <dbReference type="SAM" id="Coils"/>
    </source>
</evidence>
<keyword evidence="1" id="KW-0175">Coiled coil</keyword>
<dbReference type="EMBL" id="CADILH010000001">
    <property type="protein sequence ID" value="CAB3929634.1"/>
    <property type="molecule type" value="Genomic_DNA"/>
</dbReference>
<dbReference type="AlphaFoldDB" id="A0A6S7EW72"/>
<gene>
    <name evidence="2" type="ORF">LMG6000_00687</name>
</gene>
<name>A0A6S7EW72_9BURK</name>